<proteinExistence type="inferred from homology"/>
<dbReference type="InterPro" id="IPR029060">
    <property type="entry name" value="PIN-like_dom_sf"/>
</dbReference>
<comment type="caution">
    <text evidence="3">The sequence shown here is derived from an EMBL/GenBank/DDBJ whole genome shotgun (WGS) entry which is preliminary data.</text>
</comment>
<keyword evidence="4" id="KW-1185">Reference proteome</keyword>
<evidence type="ECO:0008006" key="5">
    <source>
        <dbReference type="Google" id="ProtNLM"/>
    </source>
</evidence>
<dbReference type="SUPFAM" id="SSF88723">
    <property type="entry name" value="PIN domain-like"/>
    <property type="match status" value="1"/>
</dbReference>
<evidence type="ECO:0000313" key="3">
    <source>
        <dbReference type="EMBL" id="KAG9345094.1"/>
    </source>
</evidence>
<dbReference type="InterPro" id="IPR026832">
    <property type="entry name" value="Asteroid"/>
</dbReference>
<evidence type="ECO:0000256" key="2">
    <source>
        <dbReference type="SAM" id="MobiDB-lite"/>
    </source>
</evidence>
<organism evidence="3 4">
    <name type="scientific">Albula glossodonta</name>
    <name type="common">roundjaw bonefish</name>
    <dbReference type="NCBI Taxonomy" id="121402"/>
    <lineage>
        <taxon>Eukaryota</taxon>
        <taxon>Metazoa</taxon>
        <taxon>Chordata</taxon>
        <taxon>Craniata</taxon>
        <taxon>Vertebrata</taxon>
        <taxon>Euteleostomi</taxon>
        <taxon>Actinopterygii</taxon>
        <taxon>Neopterygii</taxon>
        <taxon>Teleostei</taxon>
        <taxon>Albuliformes</taxon>
        <taxon>Albulidae</taxon>
        <taxon>Albula</taxon>
    </lineage>
</organism>
<evidence type="ECO:0000313" key="4">
    <source>
        <dbReference type="Proteomes" id="UP000824540"/>
    </source>
</evidence>
<feature type="compositionally biased region" description="Acidic residues" evidence="2">
    <location>
        <begin position="673"/>
        <end position="699"/>
    </location>
</feature>
<dbReference type="Proteomes" id="UP000824540">
    <property type="component" value="Unassembled WGS sequence"/>
</dbReference>
<dbReference type="PANTHER" id="PTHR15665:SF1">
    <property type="entry name" value="PROTEIN ASTEROID HOMOLOG 1"/>
    <property type="match status" value="1"/>
</dbReference>
<dbReference type="EMBL" id="JAFBMS010000018">
    <property type="protein sequence ID" value="KAG9345094.1"/>
    <property type="molecule type" value="Genomic_DNA"/>
</dbReference>
<gene>
    <name evidence="3" type="ORF">JZ751_009635</name>
</gene>
<sequence>MGIPGFTSYVLENKAFFIEFEVRNTALVIDGSSLYRRLYLTHRFDLQHGGEYEFFADRIIRFFKVLSFCNIRPFVVLDGCMDHNEKNFRFVIQQAQTYINSAHALSTGSRGTNVPVLAKTVFRQVLSSLEVPFVQCIAGADREIVSLANEWNCPVLTLDSIFFTHDLRGGCLPTNHFRWDEVKMCKTSVKYINAQLFSIERLCLHFDHMNKDLLPLFATMAGSNSPDLWPVMRTFFKRAKIPERAGSSKDSSNDRFIGLLQWLAQFSGVQEALKGVLRVLGGAHGRGNVHSLLSSGMEQYSVSTSNLAPFFTEGAPLSNLPDPIRALPAWILSALAKGQLGIFALNVLLCKRVILHTQVEDFRLPSCNTTSQPIRQVLYGLLLHMKDRYRTTDSIDAEENLCSVYCVQEFGRQHLEVCPSAVPAILKESALHLPLETLNKVRVQIRLQVLLDTLGVEKSILPLVPSHLQLPVCVTCYWLTHAKPKPDLQHLQSLLLGIVIGEFSRQKHIKGKFRRGQRVVWKRVRQLRVKRQSGGPDRDVAHTFCQWQSCLRMSLLLNQLLCFPLPEPECAWLYRGTLVHQVVKEMREGKTLNHLIEGLDPLQQLFEILLGAVKSSVGTGDFFKKRKKKGKKGKRCTQDQKQDQLQTHAERGLKPRETPKHTEHLSNRSAALECEDDDDDDEEREDEEDEDFDDDDDDYGEELQWLEEVHLVRVRFTTTHRITCGRPLIR</sequence>
<feature type="compositionally biased region" description="Basic residues" evidence="2">
    <location>
        <begin position="624"/>
        <end position="635"/>
    </location>
</feature>
<protein>
    <recommendedName>
        <fullName evidence="5">Asteroid domain-containing protein</fullName>
    </recommendedName>
</protein>
<accession>A0A8T2NY87</accession>
<name>A0A8T2NY87_9TELE</name>
<evidence type="ECO:0000256" key="1">
    <source>
        <dbReference type="ARBA" id="ARBA00007398"/>
    </source>
</evidence>
<dbReference type="AlphaFoldDB" id="A0A8T2NY87"/>
<feature type="non-terminal residue" evidence="3">
    <location>
        <position position="730"/>
    </location>
</feature>
<reference evidence="3" key="1">
    <citation type="thesis" date="2021" institute="BYU ScholarsArchive" country="Provo, UT, USA">
        <title>Applications of and Algorithms for Genome Assembly and Genomic Analyses with an Emphasis on Marine Teleosts.</title>
        <authorList>
            <person name="Pickett B.D."/>
        </authorList>
    </citation>
    <scope>NUCLEOTIDE SEQUENCE</scope>
    <source>
        <strain evidence="3">HI-2016</strain>
    </source>
</reference>
<dbReference type="Gene3D" id="3.40.50.1010">
    <property type="entry name" value="5'-nuclease"/>
    <property type="match status" value="1"/>
</dbReference>
<dbReference type="OrthoDB" id="25987at2759"/>
<dbReference type="PANTHER" id="PTHR15665">
    <property type="entry name" value="ASTEROID PROTEIN"/>
    <property type="match status" value="1"/>
</dbReference>
<feature type="compositionally biased region" description="Basic and acidic residues" evidence="2">
    <location>
        <begin position="636"/>
        <end position="666"/>
    </location>
</feature>
<feature type="region of interest" description="Disordered" evidence="2">
    <location>
        <begin position="624"/>
        <end position="699"/>
    </location>
</feature>
<comment type="similarity">
    <text evidence="1">Belongs to the asteroid family.</text>
</comment>